<dbReference type="Proteomes" id="UP001595444">
    <property type="component" value="Unassembled WGS sequence"/>
</dbReference>
<evidence type="ECO:0000256" key="1">
    <source>
        <dbReference type="ARBA" id="ARBA00001946"/>
    </source>
</evidence>
<dbReference type="Gene3D" id="3.90.79.10">
    <property type="entry name" value="Nucleoside Triphosphate Pyrophosphohydrolase"/>
    <property type="match status" value="1"/>
</dbReference>
<organism evidence="5 6">
    <name type="scientific">Kordiimonas pumila</name>
    <dbReference type="NCBI Taxonomy" id="2161677"/>
    <lineage>
        <taxon>Bacteria</taxon>
        <taxon>Pseudomonadati</taxon>
        <taxon>Pseudomonadota</taxon>
        <taxon>Alphaproteobacteria</taxon>
        <taxon>Kordiimonadales</taxon>
        <taxon>Kordiimonadaceae</taxon>
        <taxon>Kordiimonas</taxon>
    </lineage>
</organism>
<evidence type="ECO:0000313" key="6">
    <source>
        <dbReference type="Proteomes" id="UP001595444"/>
    </source>
</evidence>
<keyword evidence="2" id="KW-0378">Hydrolase</keyword>
<comment type="cofactor">
    <cofactor evidence="1">
        <name>Mg(2+)</name>
        <dbReference type="ChEBI" id="CHEBI:18420"/>
    </cofactor>
</comment>
<evidence type="ECO:0000256" key="2">
    <source>
        <dbReference type="ARBA" id="ARBA00022801"/>
    </source>
</evidence>
<evidence type="ECO:0000256" key="3">
    <source>
        <dbReference type="ARBA" id="ARBA00022842"/>
    </source>
</evidence>
<dbReference type="InterPro" id="IPR015797">
    <property type="entry name" value="NUDIX_hydrolase-like_dom_sf"/>
</dbReference>
<dbReference type="RefSeq" id="WP_194211498.1">
    <property type="nucleotide sequence ID" value="NZ_CP061205.1"/>
</dbReference>
<dbReference type="PANTHER" id="PTHR43046:SF12">
    <property type="entry name" value="GDP-MANNOSE MANNOSYL HYDROLASE"/>
    <property type="match status" value="1"/>
</dbReference>
<dbReference type="SUPFAM" id="SSF55811">
    <property type="entry name" value="Nudix"/>
    <property type="match status" value="1"/>
</dbReference>
<feature type="domain" description="Nudix hydrolase" evidence="4">
    <location>
        <begin position="13"/>
        <end position="148"/>
    </location>
</feature>
<keyword evidence="6" id="KW-1185">Reference proteome</keyword>
<comment type="caution">
    <text evidence="5">The sequence shown here is derived from an EMBL/GenBank/DDBJ whole genome shotgun (WGS) entry which is preliminary data.</text>
</comment>
<dbReference type="PROSITE" id="PS51462">
    <property type="entry name" value="NUDIX"/>
    <property type="match status" value="1"/>
</dbReference>
<protein>
    <submittedName>
        <fullName evidence="5">NUDIX domain-containing protein</fullName>
    </submittedName>
</protein>
<evidence type="ECO:0000313" key="5">
    <source>
        <dbReference type="EMBL" id="MFC3053309.1"/>
    </source>
</evidence>
<reference evidence="6" key="1">
    <citation type="journal article" date="2019" name="Int. J. Syst. Evol. Microbiol.">
        <title>The Global Catalogue of Microorganisms (GCM) 10K type strain sequencing project: providing services to taxonomists for standard genome sequencing and annotation.</title>
        <authorList>
            <consortium name="The Broad Institute Genomics Platform"/>
            <consortium name="The Broad Institute Genome Sequencing Center for Infectious Disease"/>
            <person name="Wu L."/>
            <person name="Ma J."/>
        </authorList>
    </citation>
    <scope>NUCLEOTIDE SEQUENCE [LARGE SCALE GENOMIC DNA]</scope>
    <source>
        <strain evidence="6">KCTC 62164</strain>
    </source>
</reference>
<sequence>MYWRQVKSTKKALKNMPVSVKAVVVSRDGKALVMRKYYGTVDLPGGRLEKGEDMYSCLQREVFEETGLTVKKFEFVCSWVKHSPDTGDRLMVVFETQLRSKAKNTTITLSDEHVWHQFMISDEAEELADMPPGYATALEVCFSRYRPI</sequence>
<accession>A0ABV7D9H3</accession>
<dbReference type="PANTHER" id="PTHR43046">
    <property type="entry name" value="GDP-MANNOSE MANNOSYL HYDROLASE"/>
    <property type="match status" value="1"/>
</dbReference>
<keyword evidence="3" id="KW-0460">Magnesium</keyword>
<evidence type="ECO:0000259" key="4">
    <source>
        <dbReference type="PROSITE" id="PS51462"/>
    </source>
</evidence>
<dbReference type="InterPro" id="IPR000086">
    <property type="entry name" value="NUDIX_hydrolase_dom"/>
</dbReference>
<name>A0ABV7D9H3_9PROT</name>
<dbReference type="EMBL" id="JBHRSL010000025">
    <property type="protein sequence ID" value="MFC3053309.1"/>
    <property type="molecule type" value="Genomic_DNA"/>
</dbReference>
<dbReference type="PROSITE" id="PS00893">
    <property type="entry name" value="NUDIX_BOX"/>
    <property type="match status" value="1"/>
</dbReference>
<gene>
    <name evidence="5" type="ORF">ACFOKA_15515</name>
</gene>
<proteinExistence type="predicted"/>
<dbReference type="Pfam" id="PF00293">
    <property type="entry name" value="NUDIX"/>
    <property type="match status" value="1"/>
</dbReference>
<dbReference type="InterPro" id="IPR020084">
    <property type="entry name" value="NUDIX_hydrolase_CS"/>
</dbReference>